<proteinExistence type="predicted"/>
<dbReference type="Gene3D" id="3.30.420.10">
    <property type="entry name" value="Ribonuclease H-like superfamily/Ribonuclease H"/>
    <property type="match status" value="2"/>
</dbReference>
<keyword evidence="3" id="KW-0540">Nuclease</keyword>
<dbReference type="CDD" id="cd09274">
    <property type="entry name" value="RNase_HI_RT_Ty3"/>
    <property type="match status" value="1"/>
</dbReference>
<dbReference type="InterPro" id="IPR012337">
    <property type="entry name" value="RNaseH-like_sf"/>
</dbReference>
<gene>
    <name evidence="9" type="ORF">Tco_0600014</name>
</gene>
<dbReference type="PROSITE" id="PS50994">
    <property type="entry name" value="INTEGRASE"/>
    <property type="match status" value="1"/>
</dbReference>
<evidence type="ECO:0000256" key="5">
    <source>
        <dbReference type="ARBA" id="ARBA00022801"/>
    </source>
</evidence>
<name>A0ABQ4WAK4_9ASTR</name>
<evidence type="ECO:0000313" key="10">
    <source>
        <dbReference type="Proteomes" id="UP001151760"/>
    </source>
</evidence>
<dbReference type="SUPFAM" id="SSF56672">
    <property type="entry name" value="DNA/RNA polymerases"/>
    <property type="match status" value="2"/>
</dbReference>
<evidence type="ECO:0000256" key="1">
    <source>
        <dbReference type="ARBA" id="ARBA00022679"/>
    </source>
</evidence>
<evidence type="ECO:0000256" key="6">
    <source>
        <dbReference type="ARBA" id="ARBA00022918"/>
    </source>
</evidence>
<keyword evidence="2" id="KW-0548">Nucleotidyltransferase</keyword>
<dbReference type="SUPFAM" id="SSF53098">
    <property type="entry name" value="Ribonuclease H-like"/>
    <property type="match status" value="1"/>
</dbReference>
<dbReference type="InterPro" id="IPR041588">
    <property type="entry name" value="Integrase_H2C2"/>
</dbReference>
<evidence type="ECO:0000259" key="8">
    <source>
        <dbReference type="PROSITE" id="PS50994"/>
    </source>
</evidence>
<protein>
    <submittedName>
        <fullName evidence="9">Reverse transcriptase domain-containing protein</fullName>
    </submittedName>
</protein>
<evidence type="ECO:0000313" key="9">
    <source>
        <dbReference type="EMBL" id="GJS49893.1"/>
    </source>
</evidence>
<dbReference type="CDD" id="cd01647">
    <property type="entry name" value="RT_LTR"/>
    <property type="match status" value="1"/>
</dbReference>
<dbReference type="Proteomes" id="UP001151760">
    <property type="component" value="Unassembled WGS sequence"/>
</dbReference>
<accession>A0ABQ4WAK4</accession>
<evidence type="ECO:0000259" key="7">
    <source>
        <dbReference type="PROSITE" id="PS50878"/>
    </source>
</evidence>
<dbReference type="PANTHER" id="PTHR37984">
    <property type="entry name" value="PROTEIN CBG26694"/>
    <property type="match status" value="1"/>
</dbReference>
<dbReference type="Gene3D" id="1.10.340.70">
    <property type="match status" value="1"/>
</dbReference>
<organism evidence="9 10">
    <name type="scientific">Tanacetum coccineum</name>
    <dbReference type="NCBI Taxonomy" id="301880"/>
    <lineage>
        <taxon>Eukaryota</taxon>
        <taxon>Viridiplantae</taxon>
        <taxon>Streptophyta</taxon>
        <taxon>Embryophyta</taxon>
        <taxon>Tracheophyta</taxon>
        <taxon>Spermatophyta</taxon>
        <taxon>Magnoliopsida</taxon>
        <taxon>eudicotyledons</taxon>
        <taxon>Gunneridae</taxon>
        <taxon>Pentapetalae</taxon>
        <taxon>asterids</taxon>
        <taxon>campanulids</taxon>
        <taxon>Asterales</taxon>
        <taxon>Asteraceae</taxon>
        <taxon>Asteroideae</taxon>
        <taxon>Anthemideae</taxon>
        <taxon>Anthemidinae</taxon>
        <taxon>Tanacetum</taxon>
    </lineage>
</organism>
<sequence>MTKLTQKKVKFEWGDKQEAAFQLLKQKLCSAPILALPEGSEDFIVYCDASIKGLGAVLMQREKVISYASRQLKIHEKNYTTHDLELGAVVFALKIWRHYLYGTKCTVFTDHKSLQHILNQKELNMRQRRWLELLSDYDCDIRYHPGKANVVADALSRKEREPPLRVRALVMTISLDLPKQILNAQTEARKPENIKNEDVGGMLIENAKFPEALRTEKLEPRTDGTLCLNGRSWLPCYDDLRTVIMHESHKSKYSIHPGSEKMYQDVKKLYWWPNMKADIATYVSKCLTCAKVKAEHQRQSGLLVQPEIPQWKWDNITMDFVTKLPKSSQGYDTIWVIVDRLTKSAIFIPMKETDPLEKLARMYLKEVVTRHGIPVSIICDRDPRFASNFWRSLQKALGTSLDMSTAYHPQTDGQSERTIQTLEDMLRACVIDFGNGCPIFLAHVTTKKAEDKSKEKRLEDVPIVQDFPEVFPEDLPGIPPTRQVEFQIDLIPGAAPVARAPYRLAPSEMKELSDQLKELSDKGFIRPSSSPWGAPVLFVKKKDGSFRMCIDYRELNKLTVKNRYPLPRIDDLFDQLQGSSVYSKIDLRSGYHQLRVREEDIPKTAFRTRYGHYEFQVMPFGLTNAPAVFMDLMNRVCKPYLDKFVIVFIDDILIAHYQ</sequence>
<keyword evidence="4" id="KW-0255">Endonuclease</keyword>
<dbReference type="InterPro" id="IPR043128">
    <property type="entry name" value="Rev_trsase/Diguanyl_cyclase"/>
</dbReference>
<comment type="caution">
    <text evidence="9">The sequence shown here is derived from an EMBL/GenBank/DDBJ whole genome shotgun (WGS) entry which is preliminary data.</text>
</comment>
<evidence type="ECO:0000256" key="3">
    <source>
        <dbReference type="ARBA" id="ARBA00022722"/>
    </source>
</evidence>
<dbReference type="Pfam" id="PF17921">
    <property type="entry name" value="Integrase_H2C2"/>
    <property type="match status" value="1"/>
</dbReference>
<dbReference type="InterPro" id="IPR043502">
    <property type="entry name" value="DNA/RNA_pol_sf"/>
</dbReference>
<reference evidence="9" key="2">
    <citation type="submission" date="2022-01" db="EMBL/GenBank/DDBJ databases">
        <authorList>
            <person name="Yamashiro T."/>
            <person name="Shiraishi A."/>
            <person name="Satake H."/>
            <person name="Nakayama K."/>
        </authorList>
    </citation>
    <scope>NUCLEOTIDE SEQUENCE</scope>
</reference>
<dbReference type="Pfam" id="PF00078">
    <property type="entry name" value="RVT_1"/>
    <property type="match status" value="1"/>
</dbReference>
<keyword evidence="5" id="KW-0378">Hydrolase</keyword>
<dbReference type="InterPro" id="IPR041373">
    <property type="entry name" value="RT_RNaseH"/>
</dbReference>
<dbReference type="GO" id="GO:0003964">
    <property type="term" value="F:RNA-directed DNA polymerase activity"/>
    <property type="evidence" value="ECO:0007669"/>
    <property type="project" value="UniProtKB-KW"/>
</dbReference>
<evidence type="ECO:0000256" key="4">
    <source>
        <dbReference type="ARBA" id="ARBA00022759"/>
    </source>
</evidence>
<dbReference type="Gene3D" id="3.10.10.10">
    <property type="entry name" value="HIV Type 1 Reverse Transcriptase, subunit A, domain 1"/>
    <property type="match status" value="1"/>
</dbReference>
<dbReference type="InterPro" id="IPR036397">
    <property type="entry name" value="RNaseH_sf"/>
</dbReference>
<reference evidence="9" key="1">
    <citation type="journal article" date="2022" name="Int. J. Mol. Sci.">
        <title>Draft Genome of Tanacetum Coccineum: Genomic Comparison of Closely Related Tanacetum-Family Plants.</title>
        <authorList>
            <person name="Yamashiro T."/>
            <person name="Shiraishi A."/>
            <person name="Nakayama K."/>
            <person name="Satake H."/>
        </authorList>
    </citation>
    <scope>NUCLEOTIDE SEQUENCE</scope>
</reference>
<evidence type="ECO:0000256" key="2">
    <source>
        <dbReference type="ARBA" id="ARBA00022695"/>
    </source>
</evidence>
<dbReference type="PROSITE" id="PS50878">
    <property type="entry name" value="RT_POL"/>
    <property type="match status" value="1"/>
</dbReference>
<dbReference type="Pfam" id="PF17917">
    <property type="entry name" value="RT_RNaseH"/>
    <property type="match status" value="1"/>
</dbReference>
<dbReference type="InterPro" id="IPR000477">
    <property type="entry name" value="RT_dom"/>
</dbReference>
<dbReference type="InterPro" id="IPR001584">
    <property type="entry name" value="Integrase_cat-core"/>
</dbReference>
<feature type="domain" description="Integrase catalytic" evidence="8">
    <location>
        <begin position="305"/>
        <end position="488"/>
    </location>
</feature>
<feature type="domain" description="Reverse transcriptase" evidence="7">
    <location>
        <begin position="520"/>
        <end position="658"/>
    </location>
</feature>
<keyword evidence="6 9" id="KW-0695">RNA-directed DNA polymerase</keyword>
<dbReference type="InterPro" id="IPR050951">
    <property type="entry name" value="Retrovirus_Pol_polyprotein"/>
</dbReference>
<dbReference type="Gene3D" id="3.30.70.270">
    <property type="match status" value="2"/>
</dbReference>
<dbReference type="EMBL" id="BQNB010008476">
    <property type="protein sequence ID" value="GJS49893.1"/>
    <property type="molecule type" value="Genomic_DNA"/>
</dbReference>
<dbReference type="PANTHER" id="PTHR37984:SF5">
    <property type="entry name" value="PROTEIN NYNRIN-LIKE"/>
    <property type="match status" value="1"/>
</dbReference>
<keyword evidence="1" id="KW-0808">Transferase</keyword>
<keyword evidence="10" id="KW-1185">Reference proteome</keyword>